<comment type="caution">
    <text evidence="2">The sequence shown here is derived from an EMBL/GenBank/DDBJ whole genome shotgun (WGS) entry which is preliminary data.</text>
</comment>
<dbReference type="Gene3D" id="2.60.120.620">
    <property type="entry name" value="q2cbj1_9rhob like domain"/>
    <property type="match status" value="1"/>
</dbReference>
<protein>
    <submittedName>
        <fullName evidence="2">Uncharacterized protein</fullName>
    </submittedName>
</protein>
<accession>A0A3R7JL52</accession>
<sequence>LELETISMTPLVFSVEEFLRDDEIDVIIDLSMPYLAPAADLVKVLISHQESVQVLRYEKTQHYDQHLDYFAVDHHHNSPDVLKKIEYGHKNRMITVFWSIYKCLKSILPWNPPLVLRYLHVLITRTLLAAALAVVAVSADTDVSVCRDATYTLADSRGAICSGAGDAPAGTACPLTGDVATTDCHSYLPSYDGSQCVAKEDAECTIVNGNTWGCVFPSVGCTGSSANATTPCPVTSLPDTNLTSTPCPVTSLPDTNATTPCPITSLPDTETATPCPVTSLPDTETTTPCPVTSLPDTETTTPCPVTSLPDTETTTPCPVTSLPDTETTTPCSVTSLPDTETTTPCPVTSLPDTETTTPCPVTSLPDTMNAPSSTTTATPCPVTSLPDTTESRSSTTTPCPVTSLPDTTDAPSTPSTPSSTTPCPVTSLPDSTDAPTATPAVTTPCPVTSLPDQEQQQQQQ</sequence>
<reference evidence="2 3" key="1">
    <citation type="submission" date="2018-07" db="EMBL/GenBank/DDBJ databases">
        <title>Genome sequencing of oomycete isolates from Chile give support for New Zealand origin for Phytophthora kernoviae and make available the first Nothophytophthora sp. genome.</title>
        <authorList>
            <person name="Studholme D.J."/>
            <person name="Sanfuentes E."/>
            <person name="Panda P."/>
            <person name="Hill R."/>
            <person name="Sambles C."/>
            <person name="Grant M."/>
            <person name="Williams N.M."/>
            <person name="Mcdougal R.L."/>
        </authorList>
    </citation>
    <scope>NUCLEOTIDE SEQUENCE [LARGE SCALE GENOMIC DNA]</scope>
    <source>
        <strain evidence="2">Chile7</strain>
    </source>
</reference>
<feature type="region of interest" description="Disordered" evidence="1">
    <location>
        <begin position="258"/>
        <end position="460"/>
    </location>
</feature>
<feature type="compositionally biased region" description="Low complexity" evidence="1">
    <location>
        <begin position="371"/>
        <end position="384"/>
    </location>
</feature>
<name>A0A3R7JL52_9STRA</name>
<dbReference type="Proteomes" id="UP000284657">
    <property type="component" value="Unassembled WGS sequence"/>
</dbReference>
<organism evidence="2 3">
    <name type="scientific">Phytophthora kernoviae</name>
    <dbReference type="NCBI Taxonomy" id="325452"/>
    <lineage>
        <taxon>Eukaryota</taxon>
        <taxon>Sar</taxon>
        <taxon>Stramenopiles</taxon>
        <taxon>Oomycota</taxon>
        <taxon>Peronosporomycetes</taxon>
        <taxon>Peronosporales</taxon>
        <taxon>Peronosporaceae</taxon>
        <taxon>Phytophthora</taxon>
    </lineage>
</organism>
<feature type="non-terminal residue" evidence="2">
    <location>
        <position position="1"/>
    </location>
</feature>
<dbReference type="AlphaFoldDB" id="A0A3R7JL52"/>
<feature type="compositionally biased region" description="Low complexity" evidence="1">
    <location>
        <begin position="402"/>
        <end position="460"/>
    </location>
</feature>
<gene>
    <name evidence="2" type="ORF">BBJ29_009720</name>
</gene>
<dbReference type="EMBL" id="MBAD02001860">
    <property type="protein sequence ID" value="RLN51437.1"/>
    <property type="molecule type" value="Genomic_DNA"/>
</dbReference>
<evidence type="ECO:0000313" key="3">
    <source>
        <dbReference type="Proteomes" id="UP000284657"/>
    </source>
</evidence>
<evidence type="ECO:0000256" key="1">
    <source>
        <dbReference type="SAM" id="MobiDB-lite"/>
    </source>
</evidence>
<evidence type="ECO:0000313" key="2">
    <source>
        <dbReference type="EMBL" id="RLN51437.1"/>
    </source>
</evidence>
<feature type="compositionally biased region" description="Polar residues" evidence="1">
    <location>
        <begin position="385"/>
        <end position="400"/>
    </location>
</feature>
<feature type="compositionally biased region" description="Polar residues" evidence="1">
    <location>
        <begin position="258"/>
        <end position="272"/>
    </location>
</feature>
<feature type="compositionally biased region" description="Polar residues" evidence="1">
    <location>
        <begin position="280"/>
        <end position="370"/>
    </location>
</feature>
<proteinExistence type="predicted"/>